<dbReference type="Pfam" id="PF08241">
    <property type="entry name" value="Methyltransf_11"/>
    <property type="match status" value="1"/>
</dbReference>
<evidence type="ECO:0000313" key="2">
    <source>
        <dbReference type="EMBL" id="SHJ36733.1"/>
    </source>
</evidence>
<organism evidence="2 3">
    <name type="scientific">Muricoccus roseus</name>
    <dbReference type="NCBI Taxonomy" id="198092"/>
    <lineage>
        <taxon>Bacteria</taxon>
        <taxon>Pseudomonadati</taxon>
        <taxon>Pseudomonadota</taxon>
        <taxon>Alphaproteobacteria</taxon>
        <taxon>Acetobacterales</taxon>
        <taxon>Roseomonadaceae</taxon>
        <taxon>Muricoccus</taxon>
    </lineage>
</organism>
<keyword evidence="2" id="KW-0808">Transferase</keyword>
<keyword evidence="3" id="KW-1185">Reference proteome</keyword>
<dbReference type="Gene3D" id="3.40.50.150">
    <property type="entry name" value="Vaccinia Virus protein VP39"/>
    <property type="match status" value="1"/>
</dbReference>
<keyword evidence="2" id="KW-0489">Methyltransferase</keyword>
<dbReference type="InterPro" id="IPR029063">
    <property type="entry name" value="SAM-dependent_MTases_sf"/>
</dbReference>
<dbReference type="EMBL" id="FQZF01000012">
    <property type="protein sequence ID" value="SHJ36733.1"/>
    <property type="molecule type" value="Genomic_DNA"/>
</dbReference>
<dbReference type="InterPro" id="IPR050508">
    <property type="entry name" value="Methyltransf_Superfamily"/>
</dbReference>
<dbReference type="InterPro" id="IPR013216">
    <property type="entry name" value="Methyltransf_11"/>
</dbReference>
<dbReference type="AlphaFoldDB" id="A0A1M6IQN0"/>
<reference evidence="2 3" key="1">
    <citation type="submission" date="2016-11" db="EMBL/GenBank/DDBJ databases">
        <authorList>
            <person name="Jaros S."/>
            <person name="Januszkiewicz K."/>
            <person name="Wedrychowicz H."/>
        </authorList>
    </citation>
    <scope>NUCLEOTIDE SEQUENCE [LARGE SCALE GENOMIC DNA]</scope>
    <source>
        <strain evidence="2 3">DSM 14916</strain>
    </source>
</reference>
<dbReference type="OrthoDB" id="7171187at2"/>
<dbReference type="Proteomes" id="UP000184387">
    <property type="component" value="Unassembled WGS sequence"/>
</dbReference>
<dbReference type="RefSeq" id="WP_073134996.1">
    <property type="nucleotide sequence ID" value="NZ_FQZF01000012.1"/>
</dbReference>
<dbReference type="STRING" id="198092.SAMN02745194_02426"/>
<dbReference type="SUPFAM" id="SSF53335">
    <property type="entry name" value="S-adenosyl-L-methionine-dependent methyltransferases"/>
    <property type="match status" value="1"/>
</dbReference>
<dbReference type="GO" id="GO:0008757">
    <property type="term" value="F:S-adenosylmethionine-dependent methyltransferase activity"/>
    <property type="evidence" value="ECO:0007669"/>
    <property type="project" value="InterPro"/>
</dbReference>
<protein>
    <submittedName>
        <fullName evidence="2">Methyltransferase domain-containing protein</fullName>
    </submittedName>
</protein>
<dbReference type="GO" id="GO:0032259">
    <property type="term" value="P:methylation"/>
    <property type="evidence" value="ECO:0007669"/>
    <property type="project" value="UniProtKB-KW"/>
</dbReference>
<feature type="domain" description="Methyltransferase type 11" evidence="1">
    <location>
        <begin position="42"/>
        <end position="134"/>
    </location>
</feature>
<gene>
    <name evidence="2" type="ORF">SAMN02745194_02426</name>
</gene>
<accession>A0A1M6IQN0</accession>
<evidence type="ECO:0000259" key="1">
    <source>
        <dbReference type="Pfam" id="PF08241"/>
    </source>
</evidence>
<evidence type="ECO:0000313" key="3">
    <source>
        <dbReference type="Proteomes" id="UP000184387"/>
    </source>
</evidence>
<dbReference type="PANTHER" id="PTHR42912:SF93">
    <property type="entry name" value="N6-ADENOSINE-METHYLTRANSFERASE TMT1A"/>
    <property type="match status" value="1"/>
</dbReference>
<dbReference type="CDD" id="cd02440">
    <property type="entry name" value="AdoMet_MTases"/>
    <property type="match status" value="1"/>
</dbReference>
<proteinExistence type="predicted"/>
<name>A0A1M6IQN0_9PROT</name>
<sequence length="241" mass="25702">MEDAEYSLMDAAEEGMWWYRAIHARLLAAIEARPGLPALPLLDAGCGTGGFLARLAHSSPRPALGLDYNPRAAARAAAKSGQPTTAGTINALPFPDAAFGAAVSVDVLCHAAVDQDAALAELRRVIAPGGTLVLNLPAFAWMFSAHDVRVHNARRYTAAGATSLLRAAGFADISARYWNGFLLPLMILQRKVLARREDHASDVGDFPPWLDNLLHGVTEIERRARLPLPAGGSVLLVATRP</sequence>
<dbReference type="PANTHER" id="PTHR42912">
    <property type="entry name" value="METHYLTRANSFERASE"/>
    <property type="match status" value="1"/>
</dbReference>